<dbReference type="PIRSF" id="PIRSF000039">
    <property type="entry name" value="Phenol_monooxy_K"/>
    <property type="match status" value="1"/>
</dbReference>
<proteinExistence type="predicted"/>
<keyword evidence="2" id="KW-1185">Reference proteome</keyword>
<dbReference type="InterPro" id="IPR010353">
    <property type="entry name" value="DmpK"/>
</dbReference>
<dbReference type="Pfam" id="PF06099">
    <property type="entry name" value="Phenol_hyd_sub"/>
    <property type="match status" value="1"/>
</dbReference>
<reference evidence="1 2" key="1">
    <citation type="submission" date="2016-02" db="EMBL/GenBank/DDBJ databases">
        <authorList>
            <person name="Wen L."/>
            <person name="He K."/>
            <person name="Yang H."/>
        </authorList>
    </citation>
    <scope>NUCLEOTIDE SEQUENCE [LARGE SCALE GENOMIC DNA]</scope>
    <source>
        <strain evidence="1 2">TSA40</strain>
    </source>
</reference>
<evidence type="ECO:0000313" key="1">
    <source>
        <dbReference type="EMBL" id="OWW20255.1"/>
    </source>
</evidence>
<dbReference type="Proteomes" id="UP000197535">
    <property type="component" value="Unassembled WGS sequence"/>
</dbReference>
<name>A0A254TCH2_9BURK</name>
<accession>A0A254TCH2</accession>
<dbReference type="RefSeq" id="WP_088707140.1">
    <property type="nucleotide sequence ID" value="NZ_LSTO01000001.1"/>
</dbReference>
<gene>
    <name evidence="1" type="ORF">AYR66_12885</name>
</gene>
<dbReference type="OrthoDB" id="8564678at2"/>
<dbReference type="EMBL" id="LSTO01000001">
    <property type="protein sequence ID" value="OWW20255.1"/>
    <property type="molecule type" value="Genomic_DNA"/>
</dbReference>
<comment type="caution">
    <text evidence="1">The sequence shown here is derived from an EMBL/GenBank/DDBJ whole genome shotgun (WGS) entry which is preliminary data.</text>
</comment>
<dbReference type="AlphaFoldDB" id="A0A254TCH2"/>
<sequence length="85" mass="9547">MSSNTFDTARKFVRVIEKRDNGMVEFEFAIGEPELFVELLLPGHAFAEFCSANAVTVLDGASPPNGAEASEWDWNLRQATHQRFK</sequence>
<evidence type="ECO:0000313" key="2">
    <source>
        <dbReference type="Proteomes" id="UP000197535"/>
    </source>
</evidence>
<organism evidence="1 2">
    <name type="scientific">Noviherbaspirillum denitrificans</name>
    <dbReference type="NCBI Taxonomy" id="1968433"/>
    <lineage>
        <taxon>Bacteria</taxon>
        <taxon>Pseudomonadati</taxon>
        <taxon>Pseudomonadota</taxon>
        <taxon>Betaproteobacteria</taxon>
        <taxon>Burkholderiales</taxon>
        <taxon>Oxalobacteraceae</taxon>
        <taxon>Noviherbaspirillum</taxon>
    </lineage>
</organism>
<protein>
    <submittedName>
        <fullName evidence="1">Phenol hydroxylase</fullName>
    </submittedName>
</protein>